<dbReference type="InterPro" id="IPR008969">
    <property type="entry name" value="CarboxyPept-like_regulatory"/>
</dbReference>
<sequence>MYQNYIRKKEIAYLLFRKLWLIMRLTTIIILVTFMQVSATTFAQKVTLEYSNMSLKKIFRELKSQTGYNFLYTERQMVNAKPVDIKVRDRQLSDVLDQIFKDQPLSYQLDNKTVVIYDKPKASIKSVPMEFTMIPNQVPVKGRVTNERGEPLANVSVRVKGNESIGTTTNSDGMFTLTNLSPKATLVFSSVGYDALSGELSSLRTDGSGQLNVIMKNSNSQLEEVIVIGYGTTTRQRVVGAVDQISAKTFENRPVGNVTQALQGASPSLTIQQKSMDPNDNSMNINIRGISTINSNAPLVVIDGIITEGGTLNKINPDDIETVSVLKDAGSTAIYGSRSANGVILVTTKRGRQNQRPAVTVGTQWGVQEPKILFSPVAGYENATLRNLALTNSGMDPQFSPEAIADLYAHQDIERWNLPEIMKNSFQQKYNISVAGGGDKSSYLFSGGFYNQPSNFVGQDFGIKRYNLRSNLSTEIGRFKLTSILAYTRNNNMSNTAGSAIINASRLPPYYYYRMQADNGKYLVNNALTDQNPLAELNEGGYIKNDNDYFNINLNLEAKLFEGLKLRGIFGADIYADHRSIRRIQVPLYSNPDATQAQVYVNSDRNTEDFNEKASLLNFQLLLDYDRTFGSHHVSGLFGASNESYTRRQNELKMKFTDPVLGTPTTGTVIDPVSARVTPNGTLQNSINSIFGRAGYDFASKYFAEFSFRYDGSSKFSKANRWGFFPSGSLGWRASDEVFMNWYKQHVGSLKIRSTYGVLGNQAVDDYAYYFTYESYQNSYGFNNKPVSAAGFNYASLDLRWEKTYNFNVGLDATFFHDKLTASFDYFKKRTVDILMSPQIPSTFGTSLKNQNLGEMNNEGWEINLSYRATTGDFHHTINANMGDSHNKIIAMPGDDRISTVDNITKLTRVGLPYNSYYGYKMAGFFQNITDIETSALPSGITAADLRPGDVKYVDRNNDGIIDARDRFVLGNGFPRFTFGLTYNLNYKDFDFSMFWQGVGKRDMMIRGELIEPFHQNYSYTIYQHQLDYWTPTNIDGRWPRLTANGSTASTNNFGKDSDLYLFNGKYARLKNIQVGYSLPKEVVSKLGLQRVRFFINAQNLLTLSKNSWIDPESSEFDSNMGGSANSARNYPTLKYYGGGLNIQF</sequence>
<comment type="similarity">
    <text evidence="7">Belongs to the TonB-dependent receptor family.</text>
</comment>
<dbReference type="InterPro" id="IPR037066">
    <property type="entry name" value="Plug_dom_sf"/>
</dbReference>
<organism evidence="9 10">
    <name type="scientific">Sphingobacterium siyangense</name>
    <dbReference type="NCBI Taxonomy" id="459529"/>
    <lineage>
        <taxon>Bacteria</taxon>
        <taxon>Pseudomonadati</taxon>
        <taxon>Bacteroidota</taxon>
        <taxon>Sphingobacteriia</taxon>
        <taxon>Sphingobacteriales</taxon>
        <taxon>Sphingobacteriaceae</taxon>
        <taxon>Sphingobacterium</taxon>
    </lineage>
</organism>
<accession>A0A562M9H5</accession>
<protein>
    <submittedName>
        <fullName evidence="9">TonB-linked SusC/RagA family outer membrane protein</fullName>
    </submittedName>
</protein>
<dbReference type="Gene3D" id="2.40.170.20">
    <property type="entry name" value="TonB-dependent receptor, beta-barrel domain"/>
    <property type="match status" value="1"/>
</dbReference>
<dbReference type="SMART" id="SM00965">
    <property type="entry name" value="STN"/>
    <property type="match status" value="1"/>
</dbReference>
<keyword evidence="5 7" id="KW-0472">Membrane</keyword>
<evidence type="ECO:0000256" key="7">
    <source>
        <dbReference type="PROSITE-ProRule" id="PRU01360"/>
    </source>
</evidence>
<dbReference type="Gene3D" id="3.55.50.30">
    <property type="match status" value="1"/>
</dbReference>
<comment type="caution">
    <text evidence="9">The sequence shown here is derived from an EMBL/GenBank/DDBJ whole genome shotgun (WGS) entry which is preliminary data.</text>
</comment>
<dbReference type="NCBIfam" id="TIGR04057">
    <property type="entry name" value="SusC_RagA_signa"/>
    <property type="match status" value="1"/>
</dbReference>
<proteinExistence type="inferred from homology"/>
<gene>
    <name evidence="9" type="ORF">IQ31_04251</name>
</gene>
<dbReference type="NCBIfam" id="TIGR04056">
    <property type="entry name" value="OMP_RagA_SusC"/>
    <property type="match status" value="1"/>
</dbReference>
<dbReference type="InterPro" id="IPR023997">
    <property type="entry name" value="TonB-dep_OMP_SusC/RagA_CS"/>
</dbReference>
<dbReference type="Pfam" id="PF13715">
    <property type="entry name" value="CarbopepD_reg_2"/>
    <property type="match status" value="1"/>
</dbReference>
<dbReference type="EMBL" id="VLKR01000028">
    <property type="protein sequence ID" value="TWI16553.1"/>
    <property type="molecule type" value="Genomic_DNA"/>
</dbReference>
<evidence type="ECO:0000259" key="8">
    <source>
        <dbReference type="SMART" id="SM00965"/>
    </source>
</evidence>
<evidence type="ECO:0000313" key="9">
    <source>
        <dbReference type="EMBL" id="TWI16553.1"/>
    </source>
</evidence>
<dbReference type="SUPFAM" id="SSF49464">
    <property type="entry name" value="Carboxypeptidase regulatory domain-like"/>
    <property type="match status" value="1"/>
</dbReference>
<keyword evidence="2 7" id="KW-0813">Transport</keyword>
<name>A0A562M9H5_9SPHI</name>
<keyword evidence="4 7" id="KW-0812">Transmembrane</keyword>
<dbReference type="Gene3D" id="2.60.40.1120">
    <property type="entry name" value="Carboxypeptidase-like, regulatory domain"/>
    <property type="match status" value="1"/>
</dbReference>
<comment type="subcellular location">
    <subcellularLocation>
        <location evidence="1 7">Cell outer membrane</location>
        <topology evidence="1 7">Multi-pass membrane protein</topology>
    </subcellularLocation>
</comment>
<dbReference type="InterPro" id="IPR036942">
    <property type="entry name" value="Beta-barrel_TonB_sf"/>
</dbReference>
<keyword evidence="3 7" id="KW-1134">Transmembrane beta strand</keyword>
<dbReference type="SUPFAM" id="SSF56935">
    <property type="entry name" value="Porins"/>
    <property type="match status" value="1"/>
</dbReference>
<dbReference type="InterPro" id="IPR012910">
    <property type="entry name" value="Plug_dom"/>
</dbReference>
<evidence type="ECO:0000256" key="6">
    <source>
        <dbReference type="ARBA" id="ARBA00023237"/>
    </source>
</evidence>
<evidence type="ECO:0000256" key="5">
    <source>
        <dbReference type="ARBA" id="ARBA00023136"/>
    </source>
</evidence>
<feature type="domain" description="Secretin/TonB short N-terminal" evidence="8">
    <location>
        <begin position="68"/>
        <end position="119"/>
    </location>
</feature>
<dbReference type="RefSeq" id="WP_244294547.1">
    <property type="nucleotide sequence ID" value="NZ_VLKR01000028.1"/>
</dbReference>
<reference evidence="9 10" key="1">
    <citation type="journal article" date="2015" name="Stand. Genomic Sci.">
        <title>Genomic Encyclopedia of Bacterial and Archaeal Type Strains, Phase III: the genomes of soil and plant-associated and newly described type strains.</title>
        <authorList>
            <person name="Whitman W.B."/>
            <person name="Woyke T."/>
            <person name="Klenk H.P."/>
            <person name="Zhou Y."/>
            <person name="Lilburn T.G."/>
            <person name="Beck B.J."/>
            <person name="De Vos P."/>
            <person name="Vandamme P."/>
            <person name="Eisen J.A."/>
            <person name="Garrity G."/>
            <person name="Hugenholtz P."/>
            <person name="Kyrpides N.C."/>
        </authorList>
    </citation>
    <scope>NUCLEOTIDE SEQUENCE [LARGE SCALE GENOMIC DNA]</scope>
    <source>
        <strain evidence="9 10">CGMCC 1.6855</strain>
    </source>
</reference>
<evidence type="ECO:0000256" key="4">
    <source>
        <dbReference type="ARBA" id="ARBA00022692"/>
    </source>
</evidence>
<dbReference type="PROSITE" id="PS52016">
    <property type="entry name" value="TONB_DEPENDENT_REC_3"/>
    <property type="match status" value="1"/>
</dbReference>
<dbReference type="InterPro" id="IPR011662">
    <property type="entry name" value="Secretin/TonB_short_N"/>
</dbReference>
<evidence type="ECO:0000256" key="1">
    <source>
        <dbReference type="ARBA" id="ARBA00004571"/>
    </source>
</evidence>
<evidence type="ECO:0000313" key="10">
    <source>
        <dbReference type="Proteomes" id="UP000315908"/>
    </source>
</evidence>
<dbReference type="Pfam" id="PF07660">
    <property type="entry name" value="STN"/>
    <property type="match status" value="1"/>
</dbReference>
<dbReference type="Proteomes" id="UP000315908">
    <property type="component" value="Unassembled WGS sequence"/>
</dbReference>
<dbReference type="Gene3D" id="2.170.130.10">
    <property type="entry name" value="TonB-dependent receptor, plug domain"/>
    <property type="match status" value="1"/>
</dbReference>
<dbReference type="AlphaFoldDB" id="A0A562M9H5"/>
<dbReference type="GO" id="GO:0009279">
    <property type="term" value="C:cell outer membrane"/>
    <property type="evidence" value="ECO:0007669"/>
    <property type="project" value="UniProtKB-SubCell"/>
</dbReference>
<evidence type="ECO:0000256" key="2">
    <source>
        <dbReference type="ARBA" id="ARBA00022448"/>
    </source>
</evidence>
<dbReference type="InterPro" id="IPR023996">
    <property type="entry name" value="TonB-dep_OMP_SusC/RagA"/>
</dbReference>
<dbReference type="Pfam" id="PF07715">
    <property type="entry name" value="Plug"/>
    <property type="match status" value="1"/>
</dbReference>
<evidence type="ECO:0000256" key="3">
    <source>
        <dbReference type="ARBA" id="ARBA00022452"/>
    </source>
</evidence>
<keyword evidence="6 7" id="KW-0998">Cell outer membrane</keyword>
<dbReference type="InterPro" id="IPR039426">
    <property type="entry name" value="TonB-dep_rcpt-like"/>
</dbReference>